<sequence>MEVLEQLKTEDLCNLFEGVFGRISIGLFACSAYMLLDDKYHEVSDPGIIWVPCSLARVSCKLIASPTGSKLPNLALSAHSRCRPAVIPCLLFCICLIFKPI</sequence>
<reference evidence="1 2" key="1">
    <citation type="submission" date="2024-05" db="EMBL/GenBank/DDBJ databases">
        <title>Haplotype-resolved chromosome-level genome assembly of Huyou (Citrus changshanensis).</title>
        <authorList>
            <person name="Miao C."/>
            <person name="Chen W."/>
            <person name="Wu Y."/>
            <person name="Wang L."/>
            <person name="Zhao S."/>
            <person name="Grierson D."/>
            <person name="Xu C."/>
            <person name="Chen K."/>
        </authorList>
    </citation>
    <scope>NUCLEOTIDE SEQUENCE [LARGE SCALE GENOMIC DNA]</scope>
    <source>
        <strain evidence="1">01-14</strain>
        <tissue evidence="1">Leaf</tissue>
    </source>
</reference>
<evidence type="ECO:0000313" key="1">
    <source>
        <dbReference type="EMBL" id="KAK9230738.1"/>
    </source>
</evidence>
<dbReference type="AlphaFoldDB" id="A0AAP0N2Q7"/>
<accession>A0AAP0N2Q7</accession>
<gene>
    <name evidence="1" type="ORF">WN944_023710</name>
</gene>
<comment type="caution">
    <text evidence="1">The sequence shown here is derived from an EMBL/GenBank/DDBJ whole genome shotgun (WGS) entry which is preliminary data.</text>
</comment>
<dbReference type="Proteomes" id="UP001428341">
    <property type="component" value="Unassembled WGS sequence"/>
</dbReference>
<evidence type="ECO:0000313" key="2">
    <source>
        <dbReference type="Proteomes" id="UP001428341"/>
    </source>
</evidence>
<proteinExistence type="predicted"/>
<keyword evidence="2" id="KW-1185">Reference proteome</keyword>
<organism evidence="1 2">
    <name type="scientific">Citrus x changshan-huyou</name>
    <dbReference type="NCBI Taxonomy" id="2935761"/>
    <lineage>
        <taxon>Eukaryota</taxon>
        <taxon>Viridiplantae</taxon>
        <taxon>Streptophyta</taxon>
        <taxon>Embryophyta</taxon>
        <taxon>Tracheophyta</taxon>
        <taxon>Spermatophyta</taxon>
        <taxon>Magnoliopsida</taxon>
        <taxon>eudicotyledons</taxon>
        <taxon>Gunneridae</taxon>
        <taxon>Pentapetalae</taxon>
        <taxon>rosids</taxon>
        <taxon>malvids</taxon>
        <taxon>Sapindales</taxon>
        <taxon>Rutaceae</taxon>
        <taxon>Aurantioideae</taxon>
        <taxon>Citrus</taxon>
    </lineage>
</organism>
<protein>
    <submittedName>
        <fullName evidence="1">Uncharacterized protein</fullName>
    </submittedName>
</protein>
<name>A0AAP0N2Q7_9ROSI</name>
<dbReference type="EMBL" id="JBCGBO010000001">
    <property type="protein sequence ID" value="KAK9230738.1"/>
    <property type="molecule type" value="Genomic_DNA"/>
</dbReference>